<keyword evidence="2" id="KW-1185">Reference proteome</keyword>
<reference evidence="1 2" key="1">
    <citation type="submission" date="2017-03" db="EMBL/GenBank/DDBJ databases">
        <authorList>
            <person name="Afonso C.L."/>
            <person name="Miller P.J."/>
            <person name="Scott M.A."/>
            <person name="Spackman E."/>
            <person name="Goraichik I."/>
            <person name="Dimitrov K.M."/>
            <person name="Suarez D.L."/>
            <person name="Swayne D.E."/>
        </authorList>
    </citation>
    <scope>NUCLEOTIDE SEQUENCE [LARGE SCALE GENOMIC DNA]</scope>
    <source>
        <strain evidence="1">Genome sequencing of Nitrospira japonica strain NJ11</strain>
    </source>
</reference>
<organism evidence="1 2">
    <name type="scientific">Nitrospira japonica</name>
    <dbReference type="NCBI Taxonomy" id="1325564"/>
    <lineage>
        <taxon>Bacteria</taxon>
        <taxon>Pseudomonadati</taxon>
        <taxon>Nitrospirota</taxon>
        <taxon>Nitrospiria</taxon>
        <taxon>Nitrospirales</taxon>
        <taxon>Nitrospiraceae</taxon>
        <taxon>Nitrospira</taxon>
    </lineage>
</organism>
<dbReference type="Proteomes" id="UP000192042">
    <property type="component" value="Chromosome I"/>
</dbReference>
<sequence>MIRLVNNYRSDQVALTAPTTTQLRTLIESYCHIALKEGSLYHSGENGSKNVNQAV</sequence>
<accession>A0A1W1I259</accession>
<protein>
    <submittedName>
        <fullName evidence="1">Uncharacterized protein</fullName>
    </submittedName>
</protein>
<name>A0A1W1I259_9BACT</name>
<dbReference type="EMBL" id="LT828648">
    <property type="protein sequence ID" value="SLM46949.1"/>
    <property type="molecule type" value="Genomic_DNA"/>
</dbReference>
<proteinExistence type="predicted"/>
<dbReference type="AlphaFoldDB" id="A0A1W1I259"/>
<evidence type="ECO:0000313" key="2">
    <source>
        <dbReference type="Proteomes" id="UP000192042"/>
    </source>
</evidence>
<dbReference type="KEGG" id="nja:NSJP_0777"/>
<evidence type="ECO:0000313" key="1">
    <source>
        <dbReference type="EMBL" id="SLM46949.1"/>
    </source>
</evidence>
<gene>
    <name evidence="1" type="ORF">NSJP_0777</name>
</gene>